<evidence type="ECO:0000256" key="2">
    <source>
        <dbReference type="ARBA" id="ARBA00022737"/>
    </source>
</evidence>
<keyword evidence="10" id="KW-1185">Reference proteome</keyword>
<feature type="domain" description="C2H2-type" evidence="8">
    <location>
        <begin position="248"/>
        <end position="275"/>
    </location>
</feature>
<accession>A0ABD1EBB9</accession>
<sequence length="598" mass="67280">MDTKQSLEMQAKGEACPQCHNLSSKPSNRLVQDTCGHTKCRSCLLADDDYCQQCVSSLESNQVDVNGSNDHVTSTEVTDNHTAVICNGNTQQVNHEQTNEIYDETNLNGLVDLETNKTVLEDNEESKTSGSVVTPVREENEPKKSGSIVIPVHIRIQKDPVCYLCTICNKTFTTKGHIKYHQYCNGDLKPFKCETCDKEFVLKVQYQVHQWKHNNIKPFKCQICQKSFREKSKLSRHMTALHSSGKDYVCPHCGKCFKIKDSLRIHSLIHKNERPFACNICPATFNNSSNLKKHVATHSSEKAHMCDQCGRRFKLKWALSVHRRSHSNIRPHACNICPKTFVNLKDLQRHLLIHSDVKQFTCGICMTMFRRKDILRRHMKNTHPGKQGEIIKTSVKVSDIPKKSVVIDNPNAVNVITASPAITKCKADAVALPTPISTDSRPSGTVINGPIKLAFKTPAFKSHYNITRGGDFIPNAQFTKNLSLIGNTIDYHQSSGELARGQNVNSSQLSGTSELSTFSNTLHYETSFQNHKHALIKNIKFKVPAEYTFKASGQKHICNSDEHRDDIASVIVNNSNVSSTTCDVHWRRRTSQNLVLKN</sequence>
<keyword evidence="1" id="KW-0479">Metal-binding</keyword>
<protein>
    <submittedName>
        <fullName evidence="9">Uncharacterized protein</fullName>
    </submittedName>
</protein>
<evidence type="ECO:0000256" key="1">
    <source>
        <dbReference type="ARBA" id="ARBA00022723"/>
    </source>
</evidence>
<feature type="domain" description="C2H2-type" evidence="8">
    <location>
        <begin position="304"/>
        <end position="331"/>
    </location>
</feature>
<dbReference type="GO" id="GO:0008270">
    <property type="term" value="F:zinc ion binding"/>
    <property type="evidence" value="ECO:0007669"/>
    <property type="project" value="UniProtKB-KW"/>
</dbReference>
<evidence type="ECO:0000313" key="9">
    <source>
        <dbReference type="EMBL" id="KAL1491943.1"/>
    </source>
</evidence>
<proteinExistence type="predicted"/>
<dbReference type="PANTHER" id="PTHR14003">
    <property type="entry name" value="TRANSCRIPTIONAL REPRESSOR PROTEIN YY"/>
    <property type="match status" value="1"/>
</dbReference>
<dbReference type="InterPro" id="IPR001841">
    <property type="entry name" value="Znf_RING"/>
</dbReference>
<dbReference type="FunFam" id="3.30.160.60:FF:000202">
    <property type="entry name" value="Zinc finger protein 574"/>
    <property type="match status" value="1"/>
</dbReference>
<feature type="region of interest" description="Disordered" evidence="6">
    <location>
        <begin position="121"/>
        <end position="140"/>
    </location>
</feature>
<dbReference type="PANTHER" id="PTHR14003:SF19">
    <property type="entry name" value="YY2 TRANSCRIPTION FACTOR"/>
    <property type="match status" value="1"/>
</dbReference>
<name>A0ABD1EBB9_HYPHA</name>
<evidence type="ECO:0000313" key="10">
    <source>
        <dbReference type="Proteomes" id="UP001566132"/>
    </source>
</evidence>
<feature type="domain" description="C2H2-type" evidence="8">
    <location>
        <begin position="191"/>
        <end position="218"/>
    </location>
</feature>
<feature type="domain" description="C2H2-type" evidence="8">
    <location>
        <begin position="276"/>
        <end position="303"/>
    </location>
</feature>
<comment type="caution">
    <text evidence="9">The sequence shown here is derived from an EMBL/GenBank/DDBJ whole genome shotgun (WGS) entry which is preliminary data.</text>
</comment>
<feature type="domain" description="C2H2-type" evidence="8">
    <location>
        <begin position="360"/>
        <end position="388"/>
    </location>
</feature>
<dbReference type="Pfam" id="PF00096">
    <property type="entry name" value="zf-C2H2"/>
    <property type="match status" value="5"/>
</dbReference>
<dbReference type="FunFam" id="3.30.160.60:FF:000086">
    <property type="entry name" value="transcription factor E4F1 isoform X1"/>
    <property type="match status" value="1"/>
</dbReference>
<dbReference type="FunFam" id="3.30.160.60:FF:000100">
    <property type="entry name" value="Zinc finger 45-like"/>
    <property type="match status" value="1"/>
</dbReference>
<dbReference type="PROSITE" id="PS00028">
    <property type="entry name" value="ZINC_FINGER_C2H2_1"/>
    <property type="match status" value="7"/>
</dbReference>
<feature type="domain" description="RING-type" evidence="7">
    <location>
        <begin position="16"/>
        <end position="54"/>
    </location>
</feature>
<organism evidence="9 10">
    <name type="scientific">Hypothenemus hampei</name>
    <name type="common">Coffee berry borer</name>
    <dbReference type="NCBI Taxonomy" id="57062"/>
    <lineage>
        <taxon>Eukaryota</taxon>
        <taxon>Metazoa</taxon>
        <taxon>Ecdysozoa</taxon>
        <taxon>Arthropoda</taxon>
        <taxon>Hexapoda</taxon>
        <taxon>Insecta</taxon>
        <taxon>Pterygota</taxon>
        <taxon>Neoptera</taxon>
        <taxon>Endopterygota</taxon>
        <taxon>Coleoptera</taxon>
        <taxon>Polyphaga</taxon>
        <taxon>Cucujiformia</taxon>
        <taxon>Curculionidae</taxon>
        <taxon>Scolytinae</taxon>
        <taxon>Hypothenemus</taxon>
    </lineage>
</organism>
<evidence type="ECO:0000256" key="4">
    <source>
        <dbReference type="ARBA" id="ARBA00022833"/>
    </source>
</evidence>
<feature type="domain" description="C2H2-type" evidence="8">
    <location>
        <begin position="332"/>
        <end position="359"/>
    </location>
</feature>
<evidence type="ECO:0000256" key="5">
    <source>
        <dbReference type="PROSITE-ProRule" id="PRU00042"/>
    </source>
</evidence>
<dbReference type="GO" id="GO:0032502">
    <property type="term" value="P:developmental process"/>
    <property type="evidence" value="ECO:0007669"/>
    <property type="project" value="UniProtKB-ARBA"/>
</dbReference>
<evidence type="ECO:0000259" key="8">
    <source>
        <dbReference type="PROSITE" id="PS50157"/>
    </source>
</evidence>
<dbReference type="Proteomes" id="UP001566132">
    <property type="component" value="Unassembled WGS sequence"/>
</dbReference>
<dbReference type="Gene3D" id="3.30.160.60">
    <property type="entry name" value="Classic Zinc Finger"/>
    <property type="match status" value="7"/>
</dbReference>
<feature type="domain" description="C2H2-type" evidence="8">
    <location>
        <begin position="163"/>
        <end position="190"/>
    </location>
</feature>
<dbReference type="PROSITE" id="PS50157">
    <property type="entry name" value="ZINC_FINGER_C2H2_2"/>
    <property type="match status" value="8"/>
</dbReference>
<feature type="domain" description="C2H2-type" evidence="8">
    <location>
        <begin position="219"/>
        <end position="247"/>
    </location>
</feature>
<keyword evidence="4" id="KW-0862">Zinc</keyword>
<dbReference type="EMBL" id="JBDJPC010000009">
    <property type="protein sequence ID" value="KAL1491943.1"/>
    <property type="molecule type" value="Genomic_DNA"/>
</dbReference>
<gene>
    <name evidence="9" type="ORF">ABEB36_012459</name>
</gene>
<dbReference type="AlphaFoldDB" id="A0ABD1EBB9"/>
<dbReference type="SUPFAM" id="SSF57667">
    <property type="entry name" value="beta-beta-alpha zinc fingers"/>
    <property type="match status" value="5"/>
</dbReference>
<dbReference type="InterPro" id="IPR013087">
    <property type="entry name" value="Znf_C2H2_type"/>
</dbReference>
<evidence type="ECO:0000256" key="3">
    <source>
        <dbReference type="ARBA" id="ARBA00022771"/>
    </source>
</evidence>
<dbReference type="GO" id="GO:0006357">
    <property type="term" value="P:regulation of transcription by RNA polymerase II"/>
    <property type="evidence" value="ECO:0007669"/>
    <property type="project" value="UniProtKB-ARBA"/>
</dbReference>
<evidence type="ECO:0000259" key="7">
    <source>
        <dbReference type="PROSITE" id="PS50089"/>
    </source>
</evidence>
<dbReference type="PROSITE" id="PS50089">
    <property type="entry name" value="ZF_RING_2"/>
    <property type="match status" value="1"/>
</dbReference>
<keyword evidence="3 5" id="KW-0863">Zinc-finger</keyword>
<dbReference type="InterPro" id="IPR036236">
    <property type="entry name" value="Znf_C2H2_sf"/>
</dbReference>
<reference evidence="9 10" key="1">
    <citation type="submission" date="2024-05" db="EMBL/GenBank/DDBJ databases">
        <title>Genetic variation in Jamaican populations of the coffee berry borer (Hypothenemus hampei).</title>
        <authorList>
            <person name="Errbii M."/>
            <person name="Myrie A."/>
        </authorList>
    </citation>
    <scope>NUCLEOTIDE SEQUENCE [LARGE SCALE GENOMIC DNA]</scope>
    <source>
        <strain evidence="9">JA-Hopewell-2020-01-JO</strain>
        <tissue evidence="9">Whole body</tissue>
    </source>
</reference>
<keyword evidence="2" id="KW-0677">Repeat</keyword>
<dbReference type="SMART" id="SM00355">
    <property type="entry name" value="ZnF_C2H2"/>
    <property type="match status" value="8"/>
</dbReference>
<evidence type="ECO:0000256" key="6">
    <source>
        <dbReference type="SAM" id="MobiDB-lite"/>
    </source>
</evidence>